<accession>A0ABS9QNS7</accession>
<dbReference type="NCBIfam" id="TIGR00254">
    <property type="entry name" value="GGDEF"/>
    <property type="match status" value="1"/>
</dbReference>
<dbReference type="SUPFAM" id="SSF55073">
    <property type="entry name" value="Nucleotide cyclase"/>
    <property type="match status" value="1"/>
</dbReference>
<feature type="domain" description="EAL" evidence="2">
    <location>
        <begin position="423"/>
        <end position="673"/>
    </location>
</feature>
<feature type="transmembrane region" description="Helical" evidence="1">
    <location>
        <begin position="145"/>
        <end position="165"/>
    </location>
</feature>
<dbReference type="CDD" id="cd01948">
    <property type="entry name" value="EAL"/>
    <property type="match status" value="1"/>
</dbReference>
<name>A0ABS9QNS7_9HYPH</name>
<dbReference type="Pfam" id="PF00990">
    <property type="entry name" value="GGDEF"/>
    <property type="match status" value="1"/>
</dbReference>
<evidence type="ECO:0000259" key="3">
    <source>
        <dbReference type="PROSITE" id="PS50887"/>
    </source>
</evidence>
<evidence type="ECO:0000256" key="1">
    <source>
        <dbReference type="PROSITE-ProRule" id="PRU00244"/>
    </source>
</evidence>
<feature type="transmembrane region" description="Helical" evidence="1">
    <location>
        <begin position="177"/>
        <end position="195"/>
    </location>
</feature>
<reference evidence="5 6" key="1">
    <citation type="submission" date="2022-02" db="EMBL/GenBank/DDBJ databases">
        <title>Draft genome sequence of Mezorhizobium retamae strain IRAMC:0171 isolated from Retama raetam nodules.</title>
        <authorList>
            <person name="Bengaied R."/>
            <person name="Sbissi I."/>
            <person name="Huber K."/>
            <person name="Ghodbane F."/>
            <person name="Nouioui I."/>
            <person name="Tarhouni M."/>
            <person name="Gtari M."/>
        </authorList>
    </citation>
    <scope>NUCLEOTIDE SEQUENCE [LARGE SCALE GENOMIC DNA]</scope>
    <source>
        <strain evidence="5 6">IRAMC:0171</strain>
    </source>
</reference>
<feature type="domain" description="MHYT" evidence="4">
    <location>
        <begin position="12"/>
        <end position="198"/>
    </location>
</feature>
<feature type="transmembrane region" description="Helical" evidence="1">
    <location>
        <begin position="109"/>
        <end position="133"/>
    </location>
</feature>
<dbReference type="InterPro" id="IPR000160">
    <property type="entry name" value="GGDEF_dom"/>
</dbReference>
<feature type="transmembrane region" description="Helical" evidence="1">
    <location>
        <begin position="16"/>
        <end position="35"/>
    </location>
</feature>
<gene>
    <name evidence="5" type="ORF">L4923_29135</name>
</gene>
<dbReference type="SUPFAM" id="SSF141868">
    <property type="entry name" value="EAL domain-like"/>
    <property type="match status" value="1"/>
</dbReference>
<keyword evidence="1" id="KW-0812">Transmembrane</keyword>
<evidence type="ECO:0000313" key="5">
    <source>
        <dbReference type="EMBL" id="MCG7509105.1"/>
    </source>
</evidence>
<dbReference type="InterPro" id="IPR001633">
    <property type="entry name" value="EAL_dom"/>
</dbReference>
<feature type="domain" description="GGDEF" evidence="3">
    <location>
        <begin position="282"/>
        <end position="414"/>
    </location>
</feature>
<dbReference type="PROSITE" id="PS50887">
    <property type="entry name" value="GGDEF"/>
    <property type="match status" value="1"/>
</dbReference>
<dbReference type="PROSITE" id="PS50924">
    <property type="entry name" value="MHYT"/>
    <property type="match status" value="1"/>
</dbReference>
<organism evidence="5 6">
    <name type="scientific">Mesorhizobium retamae</name>
    <dbReference type="NCBI Taxonomy" id="2912854"/>
    <lineage>
        <taxon>Bacteria</taxon>
        <taxon>Pseudomonadati</taxon>
        <taxon>Pseudomonadota</taxon>
        <taxon>Alphaproteobacteria</taxon>
        <taxon>Hyphomicrobiales</taxon>
        <taxon>Phyllobacteriaceae</taxon>
        <taxon>Mesorhizobium</taxon>
    </lineage>
</organism>
<dbReference type="PROSITE" id="PS50883">
    <property type="entry name" value="EAL"/>
    <property type="match status" value="1"/>
</dbReference>
<dbReference type="RefSeq" id="WP_239370601.1">
    <property type="nucleotide sequence ID" value="NZ_JAKREW010000071.1"/>
</dbReference>
<feature type="transmembrane region" description="Helical" evidence="1">
    <location>
        <begin position="47"/>
        <end position="71"/>
    </location>
</feature>
<keyword evidence="1" id="KW-1133">Transmembrane helix</keyword>
<evidence type="ECO:0000313" key="6">
    <source>
        <dbReference type="Proteomes" id="UP001201701"/>
    </source>
</evidence>
<dbReference type="PANTHER" id="PTHR44757:SF2">
    <property type="entry name" value="BIOFILM ARCHITECTURE MAINTENANCE PROTEIN MBAA"/>
    <property type="match status" value="1"/>
</dbReference>
<evidence type="ECO:0000259" key="4">
    <source>
        <dbReference type="PROSITE" id="PS50924"/>
    </source>
</evidence>
<feature type="transmembrane region" description="Helical" evidence="1">
    <location>
        <begin position="215"/>
        <end position="236"/>
    </location>
</feature>
<dbReference type="Pfam" id="PF00563">
    <property type="entry name" value="EAL"/>
    <property type="match status" value="1"/>
</dbReference>
<comment type="caution">
    <text evidence="5">The sequence shown here is derived from an EMBL/GenBank/DDBJ whole genome shotgun (WGS) entry which is preliminary data.</text>
</comment>
<dbReference type="EMBL" id="JAKREW010000071">
    <property type="protein sequence ID" value="MCG7509105.1"/>
    <property type="molecule type" value="Genomic_DNA"/>
</dbReference>
<dbReference type="InterPro" id="IPR005330">
    <property type="entry name" value="MHYT_dom"/>
</dbReference>
<dbReference type="InterPro" id="IPR052155">
    <property type="entry name" value="Biofilm_reg_signaling"/>
</dbReference>
<dbReference type="SMART" id="SM00052">
    <property type="entry name" value="EAL"/>
    <property type="match status" value="1"/>
</dbReference>
<dbReference type="Gene3D" id="3.20.20.450">
    <property type="entry name" value="EAL domain"/>
    <property type="match status" value="1"/>
</dbReference>
<dbReference type="CDD" id="cd01949">
    <property type="entry name" value="GGDEF"/>
    <property type="match status" value="1"/>
</dbReference>
<feature type="transmembrane region" description="Helical" evidence="1">
    <location>
        <begin position="83"/>
        <end position="102"/>
    </location>
</feature>
<dbReference type="Gene3D" id="3.30.70.270">
    <property type="match status" value="1"/>
</dbReference>
<dbReference type="InterPro" id="IPR043128">
    <property type="entry name" value="Rev_trsase/Diguanyl_cyclase"/>
</dbReference>
<dbReference type="Proteomes" id="UP001201701">
    <property type="component" value="Unassembled WGS sequence"/>
</dbReference>
<keyword evidence="6" id="KW-1185">Reference proteome</keyword>
<keyword evidence="1" id="KW-0472">Membrane</keyword>
<proteinExistence type="predicted"/>
<dbReference type="PANTHER" id="PTHR44757">
    <property type="entry name" value="DIGUANYLATE CYCLASE DGCP"/>
    <property type="match status" value="1"/>
</dbReference>
<dbReference type="Pfam" id="PF03707">
    <property type="entry name" value="MHYT"/>
    <property type="match status" value="2"/>
</dbReference>
<dbReference type="InterPro" id="IPR035919">
    <property type="entry name" value="EAL_sf"/>
</dbReference>
<sequence>MMSVIACITFEHDLRLVLLAAVICIAGSWCAISLFTRVVATGGLQRAGWLVLSTIAGGATIWCTHFVAMIGYKVDLPIVLDPLITAFSLLIAVIGVGLGFWLATARGPLAPAAGGAIVGLAISAMHYGGMIAYRVQGIVSWDNHYLLASILLAVVFSAAAVHVAVQTTFRHHKAMAAGLFVTAVITLHFTAMTAFRIQPLIVEPGQANAEALLTLALAISGVALLIVISGAASYVIDDRARADSFERIRQLALNDSLTGLPNRASFREFMACEVQAVRRDGGELAMIGIDLDRFKEINDFRGHAAGDEVLKILSGRMRTSLAEGEFIARLGGDEFAAVHRKHNEQSLRSFLDRLEKALTQPIHLDDYQFNPGASMGVAIYPRDAKDLETLLSNADLALYRAKSSKADKICFYEPEMDEAVRARRSLAGDLRDAIASDRLEVHYQVQTSVSTGEIKGFEALLRWNHSERGYIPPAEFIPLAEEEGLILRLGEWVLRRACADALTWDPAYRVAVNFSPLQFIHANLGALVISVLMETGLAPRRLELELTESAIFADRDRALHMLRQIKSLGVSIALDDFGTGYSSLETLRSFPFDKIKLDASFIREVERSPQAIAIVRAVLALGKSLDIPVLAEGIETEGQLALLHQEGCDEAQGFLLGRPATLPDILEKAKGRVVRFAAGR</sequence>
<evidence type="ECO:0000259" key="2">
    <source>
        <dbReference type="PROSITE" id="PS50883"/>
    </source>
</evidence>
<dbReference type="SMART" id="SM00267">
    <property type="entry name" value="GGDEF"/>
    <property type="match status" value="1"/>
</dbReference>
<dbReference type="InterPro" id="IPR029787">
    <property type="entry name" value="Nucleotide_cyclase"/>
</dbReference>
<protein>
    <submittedName>
        <fullName evidence="5">EAL domain-containing protein</fullName>
    </submittedName>
</protein>